<sequence>MEAVMHFRQTYNLILIMNLFIISCEKLPTDPGEDLTGVEENDGIITWGDLYNDYGYGVFETADGGYAVVGSQYSTSNQEDLQLVKFDSELDEKTAEQIIYSGIGLDSVYNSYANDIQQTADGGYVTVGNTFNGSNYDVQVVKFSPQLAVEWQDTIKGDYNDFGNSIQQTTDGGYVICGTKYDGTDEDIMLWKITVTTVDDTDTPSYV</sequence>
<accession>A0A382M127</accession>
<name>A0A382M127_9ZZZZ</name>
<organism evidence="1">
    <name type="scientific">marine metagenome</name>
    <dbReference type="NCBI Taxonomy" id="408172"/>
    <lineage>
        <taxon>unclassified sequences</taxon>
        <taxon>metagenomes</taxon>
        <taxon>ecological metagenomes</taxon>
    </lineage>
</organism>
<reference evidence="1" key="1">
    <citation type="submission" date="2018-05" db="EMBL/GenBank/DDBJ databases">
        <authorList>
            <person name="Lanie J.A."/>
            <person name="Ng W.-L."/>
            <person name="Kazmierczak K.M."/>
            <person name="Andrzejewski T.M."/>
            <person name="Davidsen T.M."/>
            <person name="Wayne K.J."/>
            <person name="Tettelin H."/>
            <person name="Glass J.I."/>
            <person name="Rusch D."/>
            <person name="Podicherti R."/>
            <person name="Tsui H.-C.T."/>
            <person name="Winkler M.E."/>
        </authorList>
    </citation>
    <scope>NUCLEOTIDE SEQUENCE</scope>
</reference>
<dbReference type="SUPFAM" id="SSF50993">
    <property type="entry name" value="Peptidase/esterase 'gauge' domain"/>
    <property type="match status" value="1"/>
</dbReference>
<dbReference type="AlphaFoldDB" id="A0A382M127"/>
<proteinExistence type="predicted"/>
<gene>
    <name evidence="1" type="ORF">METZ01_LOCUS295548</name>
</gene>
<protein>
    <submittedName>
        <fullName evidence="1">Uncharacterized protein</fullName>
    </submittedName>
</protein>
<dbReference type="PANTHER" id="PTHR42754:SF1">
    <property type="entry name" value="LIPOPROTEIN"/>
    <property type="match status" value="1"/>
</dbReference>
<feature type="non-terminal residue" evidence="1">
    <location>
        <position position="207"/>
    </location>
</feature>
<dbReference type="EMBL" id="UINC01090604">
    <property type="protein sequence ID" value="SVC42694.1"/>
    <property type="molecule type" value="Genomic_DNA"/>
</dbReference>
<dbReference type="PANTHER" id="PTHR42754">
    <property type="entry name" value="ENDOGLUCANASE"/>
    <property type="match status" value="1"/>
</dbReference>
<evidence type="ECO:0000313" key="1">
    <source>
        <dbReference type="EMBL" id="SVC42694.1"/>
    </source>
</evidence>